<evidence type="ECO:0000313" key="2">
    <source>
        <dbReference type="EMBL" id="SHJ23165.1"/>
    </source>
</evidence>
<sequence length="260" mass="27983">MEQQPRADAAALVAGHRRRVRHRIPGRIRGQEHAPAGATFQSQVTGVGKGWPYRQGARPVAPHQGQARPPGHGGKPQRCIRGCRSRDGLRRSREKHQHHEITSRWAAQIVLLRPVGPEAPSGEQAALHLPQPPMSEAGRGGARPGSRGSDGRAAATGHRAGPSAARSEPCPSRISHRRTIAAPSVWIGGRDCPSRFVFRRDSSERAARGSPTLPHRSGTCPNAKPGAEETLEGRTGWATGTPALGERWPEKACGYNALIW</sequence>
<feature type="region of interest" description="Disordered" evidence="1">
    <location>
        <begin position="116"/>
        <end position="176"/>
    </location>
</feature>
<dbReference type="EMBL" id="FQZF01000010">
    <property type="protein sequence ID" value="SHJ23165.1"/>
    <property type="molecule type" value="Genomic_DNA"/>
</dbReference>
<gene>
    <name evidence="2" type="ORF">SAMN02745194_02053</name>
</gene>
<reference evidence="2 3" key="1">
    <citation type="submission" date="2016-11" db="EMBL/GenBank/DDBJ databases">
        <authorList>
            <person name="Jaros S."/>
            <person name="Januszkiewicz K."/>
            <person name="Wedrychowicz H."/>
        </authorList>
    </citation>
    <scope>NUCLEOTIDE SEQUENCE [LARGE SCALE GENOMIC DNA]</scope>
    <source>
        <strain evidence="2 3">DSM 14916</strain>
    </source>
</reference>
<evidence type="ECO:0000256" key="1">
    <source>
        <dbReference type="SAM" id="MobiDB-lite"/>
    </source>
</evidence>
<evidence type="ECO:0000313" key="3">
    <source>
        <dbReference type="Proteomes" id="UP000184387"/>
    </source>
</evidence>
<organism evidence="2 3">
    <name type="scientific">Muricoccus roseus</name>
    <dbReference type="NCBI Taxonomy" id="198092"/>
    <lineage>
        <taxon>Bacteria</taxon>
        <taxon>Pseudomonadati</taxon>
        <taxon>Pseudomonadota</taxon>
        <taxon>Alphaproteobacteria</taxon>
        <taxon>Acetobacterales</taxon>
        <taxon>Roseomonadaceae</taxon>
        <taxon>Muricoccus</taxon>
    </lineage>
</organism>
<feature type="region of interest" description="Disordered" evidence="1">
    <location>
        <begin position="202"/>
        <end position="236"/>
    </location>
</feature>
<keyword evidence="3" id="KW-1185">Reference proteome</keyword>
<dbReference type="STRING" id="198092.SAMN02745194_02053"/>
<name>A0A1M6HLY6_9PROT</name>
<dbReference type="AlphaFoldDB" id="A0A1M6HLY6"/>
<protein>
    <submittedName>
        <fullName evidence="2">Uncharacterized protein</fullName>
    </submittedName>
</protein>
<dbReference type="Proteomes" id="UP000184387">
    <property type="component" value="Unassembled WGS sequence"/>
</dbReference>
<feature type="compositionally biased region" description="Low complexity" evidence="1">
    <location>
        <begin position="144"/>
        <end position="157"/>
    </location>
</feature>
<accession>A0A1M6HLY6</accession>
<feature type="region of interest" description="Disordered" evidence="1">
    <location>
        <begin position="49"/>
        <end position="82"/>
    </location>
</feature>
<proteinExistence type="predicted"/>